<organism evidence="2 3">
    <name type="scientific">Sordaria brevicollis</name>
    <dbReference type="NCBI Taxonomy" id="83679"/>
    <lineage>
        <taxon>Eukaryota</taxon>
        <taxon>Fungi</taxon>
        <taxon>Dikarya</taxon>
        <taxon>Ascomycota</taxon>
        <taxon>Pezizomycotina</taxon>
        <taxon>Sordariomycetes</taxon>
        <taxon>Sordariomycetidae</taxon>
        <taxon>Sordariales</taxon>
        <taxon>Sordariaceae</taxon>
        <taxon>Sordaria</taxon>
    </lineage>
</organism>
<proteinExistence type="predicted"/>
<dbReference type="Proteomes" id="UP001281003">
    <property type="component" value="Unassembled WGS sequence"/>
</dbReference>
<reference evidence="2" key="2">
    <citation type="submission" date="2023-07" db="EMBL/GenBank/DDBJ databases">
        <authorList>
            <consortium name="Lawrence Berkeley National Laboratory"/>
            <person name="Haridas S."/>
            <person name="Hensen N."/>
            <person name="Bonometti L."/>
            <person name="Westerberg I."/>
            <person name="Brannstrom I.O."/>
            <person name="Guillou S."/>
            <person name="Cros-Aarteil S."/>
            <person name="Calhoun S."/>
            <person name="Kuo A."/>
            <person name="Mondo S."/>
            <person name="Pangilinan J."/>
            <person name="Riley R."/>
            <person name="LaButti K."/>
            <person name="Andreopoulos B."/>
            <person name="Lipzen A."/>
            <person name="Chen C."/>
            <person name="Yanf M."/>
            <person name="Daum C."/>
            <person name="Ng V."/>
            <person name="Clum A."/>
            <person name="Steindorff A."/>
            <person name="Ohm R."/>
            <person name="Martin F."/>
            <person name="Silar P."/>
            <person name="Natvig D."/>
            <person name="Lalanne C."/>
            <person name="Gautier V."/>
            <person name="Ament-velasquez S.L."/>
            <person name="Kruys A."/>
            <person name="Hutchinson M.I."/>
            <person name="Powell A.J."/>
            <person name="Barry K."/>
            <person name="Miller A.N."/>
            <person name="Grigoriev I.V."/>
            <person name="Debuchy R."/>
            <person name="Gladieux P."/>
            <person name="Thoren M.H."/>
            <person name="Johannesson H."/>
        </authorList>
    </citation>
    <scope>NUCLEOTIDE SEQUENCE</scope>
    <source>
        <strain evidence="2">FGSC 1904</strain>
    </source>
</reference>
<dbReference type="AlphaFoldDB" id="A0AAE0PL21"/>
<keyword evidence="3" id="KW-1185">Reference proteome</keyword>
<evidence type="ECO:0000256" key="1">
    <source>
        <dbReference type="SAM" id="MobiDB-lite"/>
    </source>
</evidence>
<accession>A0AAE0PL21</accession>
<evidence type="ECO:0000313" key="2">
    <source>
        <dbReference type="EMBL" id="KAK3401868.1"/>
    </source>
</evidence>
<feature type="region of interest" description="Disordered" evidence="1">
    <location>
        <begin position="257"/>
        <end position="285"/>
    </location>
</feature>
<protein>
    <submittedName>
        <fullName evidence="2">Uncharacterized protein</fullName>
    </submittedName>
</protein>
<comment type="caution">
    <text evidence="2">The sequence shown here is derived from an EMBL/GenBank/DDBJ whole genome shotgun (WGS) entry which is preliminary data.</text>
</comment>
<evidence type="ECO:0000313" key="3">
    <source>
        <dbReference type="Proteomes" id="UP001281003"/>
    </source>
</evidence>
<feature type="region of interest" description="Disordered" evidence="1">
    <location>
        <begin position="83"/>
        <end position="111"/>
    </location>
</feature>
<gene>
    <name evidence="2" type="ORF">B0T20DRAFT_389800</name>
</gene>
<sequence length="536" mass="58669">MRERYAGKKLIVARDNLDLLSIKTRRIFRVEGPSSANKLIPPQGMTRQARTTWKERIRSTHFRPRGQEVLAWLRSGAGGILDSGANACPEGNQAPPQRAAPSRKHDRSQGHGLHFFMQPGMQVKWSSLQHDNLSIRTALGAAGVFPTRSSRGSAVVDASIQPSYNLDNNFQNEPMARPLSFQLSYTLRPPYICPGRSTRYRCYVAVFGEPLYRGQDIDHRPADHRYDFQSSHGKNKAIITAGDLLLGRGLFTSPTGRSGSTFDVEGGRTESEKSNKLGLGRLGKSGHGNGSGNECFLVLGTEISRRADGAAEKENMDRVVIELSEISSEKGMLRVGTPSRVWICVLAADTCCAKNRRTGSLSLDISNRVILMSICLFLAQLGYYGAVRTVLQIAGSRSNKSQYRDLLVPFTSPELSILASHRWDIVSCTAQSLSRAQAAVRGWCVEFLSDFFEVELPVELAVASGGGLGLLECNRRWKSFATAKCHSKPAQGAKGVEYSASLLAQMAGSEGAKGRLVVGRKQLESVVVVWPPSVWT</sequence>
<name>A0AAE0PL21_SORBR</name>
<dbReference type="EMBL" id="JAUTDP010000002">
    <property type="protein sequence ID" value="KAK3401868.1"/>
    <property type="molecule type" value="Genomic_DNA"/>
</dbReference>
<feature type="compositionally biased region" description="Basic and acidic residues" evidence="1">
    <location>
        <begin position="265"/>
        <end position="275"/>
    </location>
</feature>
<reference evidence="2" key="1">
    <citation type="journal article" date="2023" name="Mol. Phylogenet. Evol.">
        <title>Genome-scale phylogeny and comparative genomics of the fungal order Sordariales.</title>
        <authorList>
            <person name="Hensen N."/>
            <person name="Bonometti L."/>
            <person name="Westerberg I."/>
            <person name="Brannstrom I.O."/>
            <person name="Guillou S."/>
            <person name="Cros-Aarteil S."/>
            <person name="Calhoun S."/>
            <person name="Haridas S."/>
            <person name="Kuo A."/>
            <person name="Mondo S."/>
            <person name="Pangilinan J."/>
            <person name="Riley R."/>
            <person name="LaButti K."/>
            <person name="Andreopoulos B."/>
            <person name="Lipzen A."/>
            <person name="Chen C."/>
            <person name="Yan M."/>
            <person name="Daum C."/>
            <person name="Ng V."/>
            <person name="Clum A."/>
            <person name="Steindorff A."/>
            <person name="Ohm R.A."/>
            <person name="Martin F."/>
            <person name="Silar P."/>
            <person name="Natvig D.O."/>
            <person name="Lalanne C."/>
            <person name="Gautier V."/>
            <person name="Ament-Velasquez S.L."/>
            <person name="Kruys A."/>
            <person name="Hutchinson M.I."/>
            <person name="Powell A.J."/>
            <person name="Barry K."/>
            <person name="Miller A.N."/>
            <person name="Grigoriev I.V."/>
            <person name="Debuchy R."/>
            <person name="Gladieux P."/>
            <person name="Hiltunen Thoren M."/>
            <person name="Johannesson H."/>
        </authorList>
    </citation>
    <scope>NUCLEOTIDE SEQUENCE</scope>
    <source>
        <strain evidence="2">FGSC 1904</strain>
    </source>
</reference>